<dbReference type="RefSeq" id="XP_025485053.1">
    <property type="nucleotide sequence ID" value="XM_025618866.1"/>
</dbReference>
<proteinExistence type="predicted"/>
<dbReference type="AlphaFoldDB" id="A0A318YXD4"/>
<accession>A0A318YXD4</accession>
<dbReference type="EMBL" id="KZ821445">
    <property type="protein sequence ID" value="PYH39575.1"/>
    <property type="molecule type" value="Genomic_DNA"/>
</dbReference>
<dbReference type="Proteomes" id="UP000247647">
    <property type="component" value="Unassembled WGS sequence"/>
</dbReference>
<reference evidence="1" key="1">
    <citation type="submission" date="2016-12" db="EMBL/GenBank/DDBJ databases">
        <title>The genomes of Aspergillus section Nigri reveals drivers in fungal speciation.</title>
        <authorList>
            <consortium name="DOE Joint Genome Institute"/>
            <person name="Vesth T.C."/>
            <person name="Nybo J."/>
            <person name="Theobald S."/>
            <person name="Brandl J."/>
            <person name="Frisvad J.C."/>
            <person name="Nielsen K.F."/>
            <person name="Lyhne E.K."/>
            <person name="Kogle M.E."/>
            <person name="Kuo A."/>
            <person name="Riley R."/>
            <person name="Clum A."/>
            <person name="Nolan M."/>
            <person name="Lipzen A."/>
            <person name="Salamov A."/>
            <person name="Henrissat B."/>
            <person name="Wiebenga A."/>
            <person name="De Vries R.P."/>
            <person name="Grigoriev I.V."/>
            <person name="Mortensen U.H."/>
            <person name="Andersen M.R."/>
            <person name="Baker S.E."/>
        </authorList>
    </citation>
    <scope>NUCLEOTIDE SEQUENCE [LARGE SCALE GENOMIC DNA]</scope>
    <source>
        <strain evidence="1">CBS 115656</strain>
    </source>
</reference>
<keyword evidence="2" id="KW-1185">Reference proteome</keyword>
<evidence type="ECO:0000313" key="2">
    <source>
        <dbReference type="Proteomes" id="UP000247647"/>
    </source>
</evidence>
<dbReference type="GeneID" id="37121322"/>
<gene>
    <name evidence="1" type="ORF">BO87DRAFT_2511</name>
</gene>
<sequence length="51" mass="6006">MLPNIIPKCSGLTPCRRRFSAPNEPNFLDDEQTRYSCYDTKTRLRCRCPQL</sequence>
<evidence type="ECO:0000313" key="1">
    <source>
        <dbReference type="EMBL" id="PYH39575.1"/>
    </source>
</evidence>
<protein>
    <submittedName>
        <fullName evidence="1">Uncharacterized protein</fullName>
    </submittedName>
</protein>
<organism evidence="1 2">
    <name type="scientific">Aspergillus neoniger (strain CBS 115656)</name>
    <dbReference type="NCBI Taxonomy" id="1448310"/>
    <lineage>
        <taxon>Eukaryota</taxon>
        <taxon>Fungi</taxon>
        <taxon>Dikarya</taxon>
        <taxon>Ascomycota</taxon>
        <taxon>Pezizomycotina</taxon>
        <taxon>Eurotiomycetes</taxon>
        <taxon>Eurotiomycetidae</taxon>
        <taxon>Eurotiales</taxon>
        <taxon>Aspergillaceae</taxon>
        <taxon>Aspergillus</taxon>
        <taxon>Aspergillus subgen. Circumdati</taxon>
    </lineage>
</organism>
<name>A0A318YXD4_ASPNB</name>